<dbReference type="RefSeq" id="WP_003774375.1">
    <property type="nucleotide sequence ID" value="NZ_CP007726.1"/>
</dbReference>
<reference evidence="1 6" key="3">
    <citation type="journal article" date="2015" name="PLoS Genet.">
        <title>Common Cell Shape Evolution of Two Nasopharyngeal Pathogens.</title>
        <authorList>
            <person name="Veyrier F.J."/>
            <person name="Biais N."/>
            <person name="Morales P."/>
            <person name="Belkacem N."/>
            <person name="Guilhen C."/>
            <person name="Ranjeva S."/>
            <person name="Sismeiro O."/>
            <person name="Pehau-Arnaudet G."/>
            <person name="Rocha E.P."/>
            <person name="Werts C."/>
            <person name="Taha M.K."/>
            <person name="Boneca I.G."/>
        </authorList>
    </citation>
    <scope>NUCLEOTIDE SEQUENCE [LARGE SCALE GENOMIC DNA]</scope>
    <source>
        <strain evidence="1 6">ATCC 29315</strain>
    </source>
</reference>
<dbReference type="EMBL" id="ADBF01000253">
    <property type="protein sequence ID" value="EFE48622.1"/>
    <property type="molecule type" value="Genomic_DNA"/>
</dbReference>
<protein>
    <submittedName>
        <fullName evidence="3">Uncharacterized protein</fullName>
    </submittedName>
</protein>
<dbReference type="KEGG" id="nel:NELON_04845"/>
<evidence type="ECO:0000313" key="5">
    <source>
        <dbReference type="Proteomes" id="UP000005536"/>
    </source>
</evidence>
<dbReference type="KEGG" id="nel:NELON_04390"/>
<dbReference type="Proteomes" id="UP000005536">
    <property type="component" value="Unassembled WGS sequence"/>
</dbReference>
<evidence type="ECO:0000313" key="3">
    <source>
        <dbReference type="EMBL" id="EFE48503.1"/>
    </source>
</evidence>
<accession>D4DTS0</accession>
<dbReference type="PATRIC" id="fig|546263.7.peg.1034"/>
<dbReference type="STRING" id="546263.NELON_04390"/>
<dbReference type="AlphaFoldDB" id="D4DTS0"/>
<proteinExistence type="predicted"/>
<organism evidence="3 5">
    <name type="scientific">Neisseria elongata subsp. glycolytica ATCC 29315</name>
    <dbReference type="NCBI Taxonomy" id="546263"/>
    <lineage>
        <taxon>Bacteria</taxon>
        <taxon>Pseudomonadati</taxon>
        <taxon>Pseudomonadota</taxon>
        <taxon>Betaproteobacteria</taxon>
        <taxon>Neisseriales</taxon>
        <taxon>Neisseriaceae</taxon>
        <taxon>Neisseria</taxon>
    </lineage>
</organism>
<reference evidence="6" key="2">
    <citation type="submission" date="2014-05" db="EMBL/GenBank/DDBJ databases">
        <title>Complete Genome sequence of Neisseria elongata subsp. glycolytica.</title>
        <authorList>
            <person name="Veyrier F.J."/>
            <person name="Taha M.-K."/>
        </authorList>
    </citation>
    <scope>NUCLEOTIDE SEQUENCE [LARGE SCALE GENOMIC DNA]</scope>
    <source>
        <strain evidence="6">ATCC 29315</strain>
    </source>
</reference>
<dbReference type="Proteomes" id="UP000031392">
    <property type="component" value="Chromosome"/>
</dbReference>
<dbReference type="EMBL" id="CP007726">
    <property type="protein sequence ID" value="AJE18288.1"/>
    <property type="molecule type" value="Genomic_DNA"/>
</dbReference>
<evidence type="ECO:0000313" key="4">
    <source>
        <dbReference type="EMBL" id="EFE48622.1"/>
    </source>
</evidence>
<reference evidence="3 5" key="1">
    <citation type="submission" date="2010-02" db="EMBL/GenBank/DDBJ databases">
        <authorList>
            <person name="Weinstock G."/>
            <person name="Sodergren E."/>
            <person name="Clifton S."/>
            <person name="Fulton L."/>
            <person name="Fulton B."/>
            <person name="Courtney L."/>
            <person name="Fronick C."/>
            <person name="Harrison M."/>
            <person name="Strong C."/>
            <person name="Farmer C."/>
            <person name="Delahaunty K."/>
            <person name="Markovic C."/>
            <person name="Hall O."/>
            <person name="Minx P."/>
            <person name="Tomlinson C."/>
            <person name="Mitreva M."/>
            <person name="Nelson J."/>
            <person name="Hou S."/>
            <person name="Wollam A."/>
            <person name="Pepin K.H."/>
            <person name="Johnson M."/>
            <person name="Bhonagiri V."/>
            <person name="Zhang X."/>
            <person name="Suruliraj S."/>
            <person name="Warren W."/>
            <person name="Chinwalla A."/>
            <person name="Mardis E.R."/>
            <person name="Wilson R.K."/>
        </authorList>
    </citation>
    <scope>NUCLEOTIDE SEQUENCE [LARGE SCALE GENOMIC DNA]</scope>
    <source>
        <strain evidence="3 5">ATCC 29315</strain>
    </source>
</reference>
<name>D4DTS0_NEIEG</name>
<evidence type="ECO:0000313" key="6">
    <source>
        <dbReference type="Proteomes" id="UP000031392"/>
    </source>
</evidence>
<sequence>MNVLQRLNAVLDRKSTGVAKITGHLGGSAWAAQSQTGGNLILTGEAEIGGRVFYDQYTNRITGRAPDLAVTDLPLV</sequence>
<keyword evidence="6" id="KW-1185">Reference proteome</keyword>
<dbReference type="EMBL" id="ADBF01000253">
    <property type="protein sequence ID" value="EFE48503.1"/>
    <property type="molecule type" value="Genomic_DNA"/>
</dbReference>
<evidence type="ECO:0000313" key="2">
    <source>
        <dbReference type="EMBL" id="AJE18288.1"/>
    </source>
</evidence>
<dbReference type="EMBL" id="CP007726">
    <property type="protein sequence ID" value="AJE18203.1"/>
    <property type="molecule type" value="Genomic_DNA"/>
</dbReference>
<dbReference type="HOGENOM" id="CLU_198381_0_0_4"/>
<evidence type="ECO:0000313" key="1">
    <source>
        <dbReference type="EMBL" id="AJE18203.1"/>
    </source>
</evidence>
<gene>
    <name evidence="3" type="ORF">NEIELOOT_02476</name>
    <name evidence="4" type="ORF">NEIELOOT_02596</name>
    <name evidence="1" type="ORF">NELON_04390</name>
    <name evidence="2" type="ORF">NELON_04845</name>
</gene>